<dbReference type="EMBL" id="OIVN01000966">
    <property type="protein sequence ID" value="SPC88011.1"/>
    <property type="molecule type" value="Genomic_DNA"/>
</dbReference>
<proteinExistence type="predicted"/>
<protein>
    <submittedName>
        <fullName evidence="1">Uncharacterized protein</fullName>
    </submittedName>
</protein>
<reference evidence="1" key="1">
    <citation type="submission" date="2018-02" db="EMBL/GenBank/DDBJ databases">
        <authorList>
            <person name="Cohen D.B."/>
            <person name="Kent A.D."/>
        </authorList>
    </citation>
    <scope>NUCLEOTIDE SEQUENCE</scope>
</reference>
<accession>A0A2N9FM93</accession>
<organism evidence="1">
    <name type="scientific">Fagus sylvatica</name>
    <name type="common">Beechnut</name>
    <dbReference type="NCBI Taxonomy" id="28930"/>
    <lineage>
        <taxon>Eukaryota</taxon>
        <taxon>Viridiplantae</taxon>
        <taxon>Streptophyta</taxon>
        <taxon>Embryophyta</taxon>
        <taxon>Tracheophyta</taxon>
        <taxon>Spermatophyta</taxon>
        <taxon>Magnoliopsida</taxon>
        <taxon>eudicotyledons</taxon>
        <taxon>Gunneridae</taxon>
        <taxon>Pentapetalae</taxon>
        <taxon>rosids</taxon>
        <taxon>fabids</taxon>
        <taxon>Fagales</taxon>
        <taxon>Fagaceae</taxon>
        <taxon>Fagus</taxon>
    </lineage>
</organism>
<evidence type="ECO:0000313" key="1">
    <source>
        <dbReference type="EMBL" id="SPC88011.1"/>
    </source>
</evidence>
<sequence>MGLRPRGSQIYGDGSTVVKLWNRAHGAHRVQAYVAVSSEEFEVFAGGISGNRVCWVEGGNEAFGYVMLGDFGYARGVGDSGEERGQQPQFRKYDVDMQNEATQTKPTRPGRDQPYLKTLETRLGAHFLRFGEILSDPQRFGPQVGSFKEEGNFSYNVQLSDRQELLRSSRNLDRKIAPPAWRNTPTASVRGIVSREPKRAFTQILSDSLQCDPQVHNFKKEDTFRHDVQFSDRRVFPRSSRNLNRKTAFRRAKNTLTTSVRGTVSLKPKLNFPQVHNFKKEGIPPWGQIPPSSLPVDLQAQNLEKDYNSDYKTQLSVRRKHLPFGRNLRRKNNSDTSTSRSHDFSIRTLIHANFISLESRLLKLSNDIPHDPF</sequence>
<dbReference type="AlphaFoldDB" id="A0A2N9FM93"/>
<name>A0A2N9FM93_FAGSY</name>
<gene>
    <name evidence="1" type="ORF">FSB_LOCUS15893</name>
</gene>